<organism evidence="3 4">
    <name type="scientific">Lachnellula suecica</name>
    <dbReference type="NCBI Taxonomy" id="602035"/>
    <lineage>
        <taxon>Eukaryota</taxon>
        <taxon>Fungi</taxon>
        <taxon>Dikarya</taxon>
        <taxon>Ascomycota</taxon>
        <taxon>Pezizomycotina</taxon>
        <taxon>Leotiomycetes</taxon>
        <taxon>Helotiales</taxon>
        <taxon>Lachnaceae</taxon>
        <taxon>Lachnellula</taxon>
    </lineage>
</organism>
<dbReference type="PANTHER" id="PTHR42109">
    <property type="entry name" value="UNPLACED GENOMIC SCAFFOLD UM_SCAF_CONTIG_1.265, WHOLE GENOME SHOTGUN SEQUENCE"/>
    <property type="match status" value="1"/>
</dbReference>
<protein>
    <recommendedName>
        <fullName evidence="2">DUF7702 domain-containing protein</fullName>
    </recommendedName>
</protein>
<proteinExistence type="predicted"/>
<feature type="transmembrane region" description="Helical" evidence="1">
    <location>
        <begin position="248"/>
        <end position="272"/>
    </location>
</feature>
<accession>A0A8T9C6T4</accession>
<dbReference type="EMBL" id="QGMK01000477">
    <property type="protein sequence ID" value="TVY81449.1"/>
    <property type="molecule type" value="Genomic_DNA"/>
</dbReference>
<feature type="domain" description="DUF7702" evidence="2">
    <location>
        <begin position="5"/>
        <end position="100"/>
    </location>
</feature>
<keyword evidence="1" id="KW-0812">Transmembrane</keyword>
<comment type="caution">
    <text evidence="3">The sequence shown here is derived from an EMBL/GenBank/DDBJ whole genome shotgun (WGS) entry which is preliminary data.</text>
</comment>
<feature type="transmembrane region" description="Helical" evidence="1">
    <location>
        <begin position="211"/>
        <end position="228"/>
    </location>
</feature>
<evidence type="ECO:0000313" key="4">
    <source>
        <dbReference type="Proteomes" id="UP000469558"/>
    </source>
</evidence>
<feature type="transmembrane region" description="Helical" evidence="1">
    <location>
        <begin position="14"/>
        <end position="33"/>
    </location>
</feature>
<name>A0A8T9C6T4_9HELO</name>
<dbReference type="InterPro" id="IPR056119">
    <property type="entry name" value="DUF7702"/>
</dbReference>
<evidence type="ECO:0000256" key="1">
    <source>
        <dbReference type="SAM" id="Phobius"/>
    </source>
</evidence>
<keyword evidence="4" id="KW-1185">Reference proteome</keyword>
<sequence>MGKDIREGIAIVDLALYIPLTICVAFVLFRHGFQKQLGWIYLLIFTLIRIAGAILELLHTQNPSNQTYFEWALILSSVGLSPLLLASLGLLKRVIDSTSTHVPSGNANVVAGALSQRFRLFGRISKKASANSRRSRVIQLLQIPTTIALILCISGGMDSVSSSSTPAELNSGVKDTKWGVGMFVVIYIILCLLTLFSMSELRKTVDGERRVLLAVLLALPLIGSRLLWSVLCSFKGGKTFSIESGSATVQICMADVEEVLVVCLYVVVGLFVKKYNEQEVGRQRAAKSVYYPQVYARGQDQAHQGAMAAWPRPGVELCSIWSSFGWCVLQDVSWELEKLEFVVTKARPNVGGHSDE</sequence>
<evidence type="ECO:0000313" key="3">
    <source>
        <dbReference type="EMBL" id="TVY81449.1"/>
    </source>
</evidence>
<dbReference type="AlphaFoldDB" id="A0A8T9C6T4"/>
<dbReference type="OrthoDB" id="2560628at2759"/>
<keyword evidence="1" id="KW-1133">Transmembrane helix</keyword>
<feature type="domain" description="DUF7702" evidence="2">
    <location>
        <begin position="119"/>
        <end position="274"/>
    </location>
</feature>
<keyword evidence="1" id="KW-0472">Membrane</keyword>
<evidence type="ECO:0000259" key="2">
    <source>
        <dbReference type="Pfam" id="PF24800"/>
    </source>
</evidence>
<dbReference type="Proteomes" id="UP000469558">
    <property type="component" value="Unassembled WGS sequence"/>
</dbReference>
<dbReference type="Pfam" id="PF24800">
    <property type="entry name" value="DUF7702"/>
    <property type="match status" value="2"/>
</dbReference>
<gene>
    <name evidence="3" type="ORF">LSUE1_G004657</name>
</gene>
<dbReference type="PANTHER" id="PTHR42109:SF2">
    <property type="entry name" value="INTEGRAL MEMBRANE PROTEIN"/>
    <property type="match status" value="1"/>
</dbReference>
<feature type="transmembrane region" description="Helical" evidence="1">
    <location>
        <begin position="71"/>
        <end position="91"/>
    </location>
</feature>
<feature type="transmembrane region" description="Helical" evidence="1">
    <location>
        <begin position="40"/>
        <end position="59"/>
    </location>
</feature>
<reference evidence="3 4" key="1">
    <citation type="submission" date="2018-05" db="EMBL/GenBank/DDBJ databases">
        <title>Genome sequencing and assembly of the regulated plant pathogen Lachnellula willkommii and related sister species for the development of diagnostic species identification markers.</title>
        <authorList>
            <person name="Giroux E."/>
            <person name="Bilodeau G."/>
        </authorList>
    </citation>
    <scope>NUCLEOTIDE SEQUENCE [LARGE SCALE GENOMIC DNA]</scope>
    <source>
        <strain evidence="3 4">CBS 268.59</strain>
    </source>
</reference>
<feature type="transmembrane region" description="Helical" evidence="1">
    <location>
        <begin position="177"/>
        <end position="199"/>
    </location>
</feature>
<feature type="transmembrane region" description="Helical" evidence="1">
    <location>
        <begin position="137"/>
        <end position="157"/>
    </location>
</feature>